<dbReference type="InterPro" id="IPR040198">
    <property type="entry name" value="Fido_containing"/>
</dbReference>
<name>A0AA51MPS9_9GAMM</name>
<proteinExistence type="predicted"/>
<dbReference type="PANTHER" id="PTHR13504:SF38">
    <property type="entry name" value="FIDO DOMAIN-CONTAINING PROTEIN"/>
    <property type="match status" value="1"/>
</dbReference>
<evidence type="ECO:0000256" key="1">
    <source>
        <dbReference type="PIRSR" id="PIRSR640198-1"/>
    </source>
</evidence>
<dbReference type="PANTHER" id="PTHR13504">
    <property type="entry name" value="FIDO DOMAIN-CONTAINING PROTEIN DDB_G0283145"/>
    <property type="match status" value="1"/>
</dbReference>
<dbReference type="InterPro" id="IPR036597">
    <property type="entry name" value="Fido-like_dom_sf"/>
</dbReference>
<keyword evidence="7" id="KW-1185">Reference proteome</keyword>
<evidence type="ECO:0000256" key="3">
    <source>
        <dbReference type="PIRSR" id="PIRSR640198-3"/>
    </source>
</evidence>
<accession>A0AA51MPS9</accession>
<evidence type="ECO:0000313" key="5">
    <source>
        <dbReference type="EMBL" id="MDQ5768313.1"/>
    </source>
</evidence>
<reference evidence="6 7" key="1">
    <citation type="submission" date="2023-08" db="EMBL/GenBank/DDBJ databases">
        <title>New molecular markers tilS and rpoB for phylogenetic and monitoring studies of the genus Thiothrix biodiversity.</title>
        <authorList>
            <person name="Ravin N.V."/>
            <person name="Smolyakov D."/>
            <person name="Markov N.D."/>
            <person name="Beletsky A.V."/>
            <person name="Mardanov A.V."/>
            <person name="Rudenko T.S."/>
            <person name="Grabovich M.Y."/>
        </authorList>
    </citation>
    <scope>NUCLEOTIDE SEQUENCE</scope>
    <source>
        <strain evidence="6">DNT52</strain>
        <strain evidence="5 7">H33</strain>
    </source>
</reference>
<dbReference type="GO" id="GO:0005524">
    <property type="term" value="F:ATP binding"/>
    <property type="evidence" value="ECO:0007669"/>
    <property type="project" value="UniProtKB-KW"/>
</dbReference>
<feature type="binding site" evidence="2">
    <location>
        <begin position="210"/>
        <end position="211"/>
    </location>
    <ligand>
        <name>ATP</name>
        <dbReference type="ChEBI" id="CHEBI:30616"/>
    </ligand>
</feature>
<dbReference type="Proteomes" id="UP001223336">
    <property type="component" value="Unassembled WGS sequence"/>
</dbReference>
<feature type="site" description="Important for autoinhibition of adenylyltransferase activity" evidence="3">
    <location>
        <position position="46"/>
    </location>
</feature>
<feature type="binding site" evidence="2">
    <location>
        <begin position="178"/>
        <end position="185"/>
    </location>
    <ligand>
        <name>ATP</name>
        <dbReference type="ChEBI" id="CHEBI:30616"/>
    </ligand>
</feature>
<sequence>MNSLDFTELDALKARLDTYRPLPQSLLRNLQEDLVLRWTYHSNAIEGNTLTLLETKVVLEGITIGGKLLREHFEAINHRDAIEYVMAIVANAEPFSEWQIRNIHRLVLKNIDDDNAGRYRSLNVIISGARHTPPDCLQVPEQMQALIHWYETAATTLHPVERAARLHGDFVKIHPFVDGNGRTARLLMNLELMKSGFPPAILPVEKRLAYYEALDQAHVDHDYSRFIALISACVEESFSPYWHVLGTPKVLQ</sequence>
<dbReference type="Gene3D" id="1.10.3290.10">
    <property type="entry name" value="Fido-like domain"/>
    <property type="match status" value="1"/>
</dbReference>
<feature type="active site" evidence="1">
    <location>
        <position position="174"/>
    </location>
</feature>
<dbReference type="PROSITE" id="PS51459">
    <property type="entry name" value="FIDO"/>
    <property type="match status" value="1"/>
</dbReference>
<dbReference type="EMBL" id="JAVFKN010000007">
    <property type="protein sequence ID" value="MDQ5768313.1"/>
    <property type="molecule type" value="Genomic_DNA"/>
</dbReference>
<organism evidence="6">
    <name type="scientific">Thiothrix subterranea</name>
    <dbReference type="NCBI Taxonomy" id="2735563"/>
    <lineage>
        <taxon>Bacteria</taxon>
        <taxon>Pseudomonadati</taxon>
        <taxon>Pseudomonadota</taxon>
        <taxon>Gammaproteobacteria</taxon>
        <taxon>Thiotrichales</taxon>
        <taxon>Thiotrichaceae</taxon>
        <taxon>Thiothrix</taxon>
    </lineage>
</organism>
<dbReference type="EMBL" id="CP133217">
    <property type="protein sequence ID" value="WML87840.1"/>
    <property type="molecule type" value="Genomic_DNA"/>
</dbReference>
<dbReference type="Proteomes" id="UP001229862">
    <property type="component" value="Chromosome"/>
</dbReference>
<feature type="domain" description="Fido" evidence="4">
    <location>
        <begin position="95"/>
        <end position="232"/>
    </location>
</feature>
<evidence type="ECO:0000256" key="2">
    <source>
        <dbReference type="PIRSR" id="PIRSR640198-2"/>
    </source>
</evidence>
<evidence type="ECO:0000313" key="7">
    <source>
        <dbReference type="Proteomes" id="UP001223336"/>
    </source>
</evidence>
<evidence type="ECO:0000313" key="6">
    <source>
        <dbReference type="EMBL" id="WML87840.1"/>
    </source>
</evidence>
<dbReference type="AlphaFoldDB" id="A0AA51MPS9"/>
<evidence type="ECO:0000259" key="4">
    <source>
        <dbReference type="PROSITE" id="PS51459"/>
    </source>
</evidence>
<gene>
    <name evidence="5" type="ORF">RCC75_07220</name>
    <name evidence="6" type="ORF">RCG00_05595</name>
</gene>
<protein>
    <submittedName>
        <fullName evidence="6">Fic family protein</fullName>
    </submittedName>
</protein>
<dbReference type="Pfam" id="PF02661">
    <property type="entry name" value="Fic"/>
    <property type="match status" value="1"/>
</dbReference>
<dbReference type="RefSeq" id="WP_308134368.1">
    <property type="nucleotide sequence ID" value="NZ_CP133217.1"/>
</dbReference>
<keyword evidence="2" id="KW-0067">ATP-binding</keyword>
<dbReference type="SUPFAM" id="SSF140931">
    <property type="entry name" value="Fic-like"/>
    <property type="match status" value="1"/>
</dbReference>
<keyword evidence="2" id="KW-0547">Nucleotide-binding</keyword>
<dbReference type="InterPro" id="IPR003812">
    <property type="entry name" value="Fido"/>
</dbReference>